<evidence type="ECO:0000256" key="4">
    <source>
        <dbReference type="ARBA" id="ARBA00023172"/>
    </source>
</evidence>
<comment type="similarity">
    <text evidence="1">Belongs to the 'phage' integrase family.</text>
</comment>
<dbReference type="PROSITE" id="PS51900">
    <property type="entry name" value="CB"/>
    <property type="match status" value="1"/>
</dbReference>
<evidence type="ECO:0000313" key="9">
    <source>
        <dbReference type="Proteomes" id="UP001226867"/>
    </source>
</evidence>
<organism evidence="8 9">
    <name type="scientific">Variovorax ginsengisoli</name>
    <dbReference type="NCBI Taxonomy" id="363844"/>
    <lineage>
        <taxon>Bacteria</taxon>
        <taxon>Pseudomonadati</taxon>
        <taxon>Pseudomonadota</taxon>
        <taxon>Betaproteobacteria</taxon>
        <taxon>Burkholderiales</taxon>
        <taxon>Comamonadaceae</taxon>
        <taxon>Variovorax</taxon>
    </lineage>
</organism>
<dbReference type="Proteomes" id="UP001226867">
    <property type="component" value="Unassembled WGS sequence"/>
</dbReference>
<dbReference type="InterPro" id="IPR002104">
    <property type="entry name" value="Integrase_catalytic"/>
</dbReference>
<dbReference type="PROSITE" id="PS51898">
    <property type="entry name" value="TYR_RECOMBINASE"/>
    <property type="match status" value="1"/>
</dbReference>
<evidence type="ECO:0000313" key="8">
    <source>
        <dbReference type="EMBL" id="MDP9900835.1"/>
    </source>
</evidence>
<dbReference type="InterPro" id="IPR010998">
    <property type="entry name" value="Integrase_recombinase_N"/>
</dbReference>
<dbReference type="InterPro" id="IPR044068">
    <property type="entry name" value="CB"/>
</dbReference>
<proteinExistence type="inferred from homology"/>
<keyword evidence="3 5" id="KW-0238">DNA-binding</keyword>
<accession>A0ABT9S905</accession>
<keyword evidence="2" id="KW-0229">DNA integration</keyword>
<keyword evidence="4" id="KW-0233">DNA recombination</keyword>
<evidence type="ECO:0000259" key="6">
    <source>
        <dbReference type="PROSITE" id="PS51898"/>
    </source>
</evidence>
<dbReference type="InterPro" id="IPR050090">
    <property type="entry name" value="Tyrosine_recombinase_XerCD"/>
</dbReference>
<dbReference type="Gene3D" id="1.10.150.130">
    <property type="match status" value="1"/>
</dbReference>
<dbReference type="RefSeq" id="WP_307690624.1">
    <property type="nucleotide sequence ID" value="NZ_JAUSRO010000009.1"/>
</dbReference>
<feature type="domain" description="Tyr recombinase" evidence="6">
    <location>
        <begin position="415"/>
        <end position="592"/>
    </location>
</feature>
<reference evidence="8 9" key="1">
    <citation type="submission" date="2023-07" db="EMBL/GenBank/DDBJ databases">
        <title>Sorghum-associated microbial communities from plants grown in Nebraska, USA.</title>
        <authorList>
            <person name="Schachtman D."/>
        </authorList>
    </citation>
    <scope>NUCLEOTIDE SEQUENCE [LARGE SCALE GENOMIC DNA]</scope>
    <source>
        <strain evidence="8 9">DS1607</strain>
    </source>
</reference>
<evidence type="ECO:0000256" key="3">
    <source>
        <dbReference type="ARBA" id="ARBA00023125"/>
    </source>
</evidence>
<evidence type="ECO:0000256" key="5">
    <source>
        <dbReference type="PROSITE-ProRule" id="PRU01248"/>
    </source>
</evidence>
<dbReference type="EMBL" id="JAUSRO010000009">
    <property type="protein sequence ID" value="MDP9900835.1"/>
    <property type="molecule type" value="Genomic_DNA"/>
</dbReference>
<evidence type="ECO:0000259" key="7">
    <source>
        <dbReference type="PROSITE" id="PS51900"/>
    </source>
</evidence>
<protein>
    <submittedName>
        <fullName evidence="8">Site-specific recombinase XerD</fullName>
    </submittedName>
</protein>
<dbReference type="CDD" id="cd00397">
    <property type="entry name" value="DNA_BRE_C"/>
    <property type="match status" value="1"/>
</dbReference>
<gene>
    <name evidence="8" type="ORF">J2W36_003101</name>
</gene>
<dbReference type="SUPFAM" id="SSF56349">
    <property type="entry name" value="DNA breaking-rejoining enzymes"/>
    <property type="match status" value="1"/>
</dbReference>
<dbReference type="Pfam" id="PF12482">
    <property type="entry name" value="DUF3701"/>
    <property type="match status" value="1"/>
</dbReference>
<name>A0ABT9S905_9BURK</name>
<comment type="caution">
    <text evidence="8">The sequence shown here is derived from an EMBL/GenBank/DDBJ whole genome shotgun (WGS) entry which is preliminary data.</text>
</comment>
<dbReference type="InterPro" id="IPR013762">
    <property type="entry name" value="Integrase-like_cat_sf"/>
</dbReference>
<dbReference type="PANTHER" id="PTHR30349">
    <property type="entry name" value="PHAGE INTEGRASE-RELATED"/>
    <property type="match status" value="1"/>
</dbReference>
<dbReference type="Gene3D" id="1.10.443.10">
    <property type="entry name" value="Intergrase catalytic core"/>
    <property type="match status" value="1"/>
</dbReference>
<evidence type="ECO:0000256" key="2">
    <source>
        <dbReference type="ARBA" id="ARBA00022908"/>
    </source>
</evidence>
<keyword evidence="9" id="KW-1185">Reference proteome</keyword>
<dbReference type="InterPro" id="IPR011010">
    <property type="entry name" value="DNA_brk_join_enz"/>
</dbReference>
<dbReference type="PANTHER" id="PTHR30349:SF41">
    <property type="entry name" value="INTEGRASE_RECOMBINASE PROTEIN MJ0367-RELATED"/>
    <property type="match status" value="1"/>
</dbReference>
<evidence type="ECO:0000256" key="1">
    <source>
        <dbReference type="ARBA" id="ARBA00008857"/>
    </source>
</evidence>
<sequence>MKQPPTSRKLDSRHFAFMRAVAQGLDERASWNRYLRVEGEHGDARAVRKTIAWIRNEFAAAAKRERRPGLARLIHLDPDRIAGLPTVPGLAEFAVQRGLEDFSEAEQLEAYALEYPREDAFARCQRPRELRRARLITRQLEAIQWLQDLVAQDPAPDDSVSAWFHPLLAVRLEAAGLATLRSVVERINAVGARWWRHAPAIGPVKATRIAEWLQDHSEALGLVVAPTATAPSGTQRADLPEASRASDTGIVPFEKFLLPLAMDGRHGRFRAPLADNLLAATNDHQAIGEWLASKAGDAAQPGSPSTQRSYRKEAERLLLWGILERQLPLSSIDEEDVRAFCLFLRNPPPGWCGPRHCHRWSPQWRPLEGPLSDAAMRQALIILRSLFTFLVENRYVTCNPFSTVALPQDRQRLTSAARVFSDAEWKHLVARMRSRGATAADRRLARGLHWIYETGLGLSELVHARCSDLRLCADAANPSRADWQLTVKGRGGRRRSVAVPQPLVDELAEEMARCGLGLPLDPTRHHDIPVLGRFAAGEGPPRPWSTSGLYQAVKAFLADAAEGLPPNDAAHLRAASTHWLRHTHRLRSDLAG</sequence>
<feature type="domain" description="Core-binding (CB)" evidence="7">
    <location>
        <begin position="281"/>
        <end position="391"/>
    </location>
</feature>
<dbReference type="InterPro" id="IPR022169">
    <property type="entry name" value="DUF3701"/>
</dbReference>